<keyword evidence="7 9" id="KW-0472">Membrane</keyword>
<feature type="transmembrane region" description="Helical" evidence="9">
    <location>
        <begin position="177"/>
        <end position="200"/>
    </location>
</feature>
<name>A0A915YHZ2_9BACT</name>
<protein>
    <submittedName>
        <fullName evidence="12">MotA/TolQ/ExbB proton channel family protein</fullName>
    </submittedName>
</protein>
<evidence type="ECO:0000259" key="11">
    <source>
        <dbReference type="Pfam" id="PF01618"/>
    </source>
</evidence>
<evidence type="ECO:0000256" key="2">
    <source>
        <dbReference type="ARBA" id="ARBA00022448"/>
    </source>
</evidence>
<sequence length="280" mass="30004">MKKVFVLFFALFLSVCTYNNTLLAQDEPAVDDTTQVVDEPADEPEPVVNETPEQEVTSEPVIEKSLHQVVKKNFIDGGWQFMAIVLICLILGLAIAIERIITLSLATVNTKKLVAELEGAISNGNIAEAQNICKATPGPTAEVLGEGLKRVDDGIDAVEKAIVSNGSVQMGLLEKGLVWLALFIALAPMLGFMGTVLGMIDAFSAIEKAGDIQPSMVAGGIKVALLTTVFGLITAIILQIFYNYITAKVDSLVNSMEDATISLVDILIDNRQLPTNKVGE</sequence>
<dbReference type="EMBL" id="AP026867">
    <property type="protein sequence ID" value="BDS13514.1"/>
    <property type="molecule type" value="Genomic_DNA"/>
</dbReference>
<accession>A0A915YHZ2</accession>
<dbReference type="InterPro" id="IPR002898">
    <property type="entry name" value="MotA_ExbB_proton_chnl"/>
</dbReference>
<keyword evidence="4 9" id="KW-0812">Transmembrane</keyword>
<evidence type="ECO:0000256" key="8">
    <source>
        <dbReference type="RuleBase" id="RU004057"/>
    </source>
</evidence>
<keyword evidence="6 9" id="KW-1133">Transmembrane helix</keyword>
<keyword evidence="10" id="KW-0732">Signal</keyword>
<comment type="similarity">
    <text evidence="8">Belongs to the exbB/tolQ family.</text>
</comment>
<keyword evidence="5 8" id="KW-0653">Protein transport</keyword>
<dbReference type="Proteomes" id="UP001060919">
    <property type="component" value="Chromosome"/>
</dbReference>
<dbReference type="KEGG" id="aup:AsAng_0042520"/>
<dbReference type="InterPro" id="IPR050790">
    <property type="entry name" value="ExbB/TolQ_transport"/>
</dbReference>
<evidence type="ECO:0000256" key="4">
    <source>
        <dbReference type="ARBA" id="ARBA00022692"/>
    </source>
</evidence>
<feature type="chain" id="PRO_5037848517" evidence="10">
    <location>
        <begin position="25"/>
        <end position="280"/>
    </location>
</feature>
<dbReference type="PANTHER" id="PTHR30625:SF15">
    <property type="entry name" value="BIOPOLYMER TRANSPORT PROTEIN EXBB"/>
    <property type="match status" value="1"/>
</dbReference>
<evidence type="ECO:0000313" key="13">
    <source>
        <dbReference type="Proteomes" id="UP001060919"/>
    </source>
</evidence>
<evidence type="ECO:0000256" key="10">
    <source>
        <dbReference type="SAM" id="SignalP"/>
    </source>
</evidence>
<dbReference type="PANTHER" id="PTHR30625">
    <property type="entry name" value="PROTEIN TOLQ"/>
    <property type="match status" value="1"/>
</dbReference>
<evidence type="ECO:0000256" key="6">
    <source>
        <dbReference type="ARBA" id="ARBA00022989"/>
    </source>
</evidence>
<dbReference type="GO" id="GO:0005886">
    <property type="term" value="C:plasma membrane"/>
    <property type="evidence" value="ECO:0007669"/>
    <property type="project" value="UniProtKB-SubCell"/>
</dbReference>
<dbReference type="GO" id="GO:0017038">
    <property type="term" value="P:protein import"/>
    <property type="evidence" value="ECO:0007669"/>
    <property type="project" value="TreeGrafter"/>
</dbReference>
<organism evidence="12 13">
    <name type="scientific">Aureispira anguillae</name>
    <dbReference type="NCBI Taxonomy" id="2864201"/>
    <lineage>
        <taxon>Bacteria</taxon>
        <taxon>Pseudomonadati</taxon>
        <taxon>Bacteroidota</taxon>
        <taxon>Saprospiria</taxon>
        <taxon>Saprospirales</taxon>
        <taxon>Saprospiraceae</taxon>
        <taxon>Aureispira</taxon>
    </lineage>
</organism>
<evidence type="ECO:0000313" key="12">
    <source>
        <dbReference type="EMBL" id="BDS13514.1"/>
    </source>
</evidence>
<proteinExistence type="inferred from homology"/>
<feature type="domain" description="MotA/TolQ/ExbB proton channel" evidence="11">
    <location>
        <begin position="139"/>
        <end position="257"/>
    </location>
</feature>
<dbReference type="AlphaFoldDB" id="A0A915YHZ2"/>
<evidence type="ECO:0000256" key="9">
    <source>
        <dbReference type="SAM" id="Phobius"/>
    </source>
</evidence>
<evidence type="ECO:0000256" key="7">
    <source>
        <dbReference type="ARBA" id="ARBA00023136"/>
    </source>
</evidence>
<keyword evidence="3" id="KW-1003">Cell membrane</keyword>
<feature type="transmembrane region" description="Helical" evidence="9">
    <location>
        <begin position="79"/>
        <end position="97"/>
    </location>
</feature>
<keyword evidence="13" id="KW-1185">Reference proteome</keyword>
<dbReference type="Pfam" id="PF01618">
    <property type="entry name" value="MotA_ExbB"/>
    <property type="match status" value="1"/>
</dbReference>
<comment type="subcellular location">
    <subcellularLocation>
        <location evidence="1">Cell membrane</location>
        <topology evidence="1">Multi-pass membrane protein</topology>
    </subcellularLocation>
    <subcellularLocation>
        <location evidence="8">Membrane</location>
        <topology evidence="8">Multi-pass membrane protein</topology>
    </subcellularLocation>
</comment>
<evidence type="ECO:0000256" key="5">
    <source>
        <dbReference type="ARBA" id="ARBA00022927"/>
    </source>
</evidence>
<gene>
    <name evidence="12" type="ORF">AsAng_0042520</name>
</gene>
<dbReference type="RefSeq" id="WP_264788782.1">
    <property type="nucleotide sequence ID" value="NZ_AP026867.1"/>
</dbReference>
<evidence type="ECO:0000256" key="3">
    <source>
        <dbReference type="ARBA" id="ARBA00022475"/>
    </source>
</evidence>
<reference evidence="12" key="1">
    <citation type="submission" date="2022-09" db="EMBL/GenBank/DDBJ databases">
        <title>Aureispira anguillicida sp. nov., isolated from Leptocephalus of Japanese eel Anguilla japonica.</title>
        <authorList>
            <person name="Yuasa K."/>
            <person name="Mekata T."/>
            <person name="Ikunari K."/>
        </authorList>
    </citation>
    <scope>NUCLEOTIDE SEQUENCE</scope>
    <source>
        <strain evidence="12">EL160426</strain>
    </source>
</reference>
<evidence type="ECO:0000256" key="1">
    <source>
        <dbReference type="ARBA" id="ARBA00004651"/>
    </source>
</evidence>
<keyword evidence="2 8" id="KW-0813">Transport</keyword>
<feature type="signal peptide" evidence="10">
    <location>
        <begin position="1"/>
        <end position="24"/>
    </location>
</feature>
<feature type="transmembrane region" description="Helical" evidence="9">
    <location>
        <begin position="220"/>
        <end position="242"/>
    </location>
</feature>